<evidence type="ECO:0000313" key="2">
    <source>
        <dbReference type="Proteomes" id="UP000237347"/>
    </source>
</evidence>
<dbReference type="PANTHER" id="PTHR37238:SF1">
    <property type="entry name" value="OS05G0532500 PROTEIN"/>
    <property type="match status" value="1"/>
</dbReference>
<accession>A0AAW0KRP9</accession>
<sequence length="175" mass="19289">MKLKAMLLTAHDKISSIHDFSSPCIMTTFSAHNSPHIKNIIAQTSGPIINSFGTISEDINDDLLERILITPTPSKPSYSAAVEMIKTLHCVLERKKKSMLEMLPPKSCVLFEPISESFHKGNYRVGIRPLHFQFHCSSSPLSTSSASDASEGLTSRLLELLGFSSLVNLEQESKS</sequence>
<keyword evidence="2" id="KW-1185">Reference proteome</keyword>
<dbReference type="PANTHER" id="PTHR37238">
    <property type="entry name" value="OS05G0532500 PROTEIN"/>
    <property type="match status" value="1"/>
</dbReference>
<proteinExistence type="predicted"/>
<gene>
    <name evidence="1" type="ORF">CFP56_015714</name>
</gene>
<name>A0AAW0KRP9_QUESU</name>
<organism evidence="1 2">
    <name type="scientific">Quercus suber</name>
    <name type="common">Cork oak</name>
    <dbReference type="NCBI Taxonomy" id="58331"/>
    <lineage>
        <taxon>Eukaryota</taxon>
        <taxon>Viridiplantae</taxon>
        <taxon>Streptophyta</taxon>
        <taxon>Embryophyta</taxon>
        <taxon>Tracheophyta</taxon>
        <taxon>Spermatophyta</taxon>
        <taxon>Magnoliopsida</taxon>
        <taxon>eudicotyledons</taxon>
        <taxon>Gunneridae</taxon>
        <taxon>Pentapetalae</taxon>
        <taxon>rosids</taxon>
        <taxon>fabids</taxon>
        <taxon>Fagales</taxon>
        <taxon>Fagaceae</taxon>
        <taxon>Quercus</taxon>
    </lineage>
</organism>
<dbReference type="Proteomes" id="UP000237347">
    <property type="component" value="Unassembled WGS sequence"/>
</dbReference>
<evidence type="ECO:0000313" key="1">
    <source>
        <dbReference type="EMBL" id="KAK7841214.1"/>
    </source>
</evidence>
<dbReference type="EMBL" id="PKMF04000246">
    <property type="protein sequence ID" value="KAK7841214.1"/>
    <property type="molecule type" value="Genomic_DNA"/>
</dbReference>
<dbReference type="AlphaFoldDB" id="A0AAW0KRP9"/>
<protein>
    <submittedName>
        <fullName evidence="1">Uncharacterized protein</fullName>
    </submittedName>
</protein>
<comment type="caution">
    <text evidence="1">The sequence shown here is derived from an EMBL/GenBank/DDBJ whole genome shotgun (WGS) entry which is preliminary data.</text>
</comment>
<reference evidence="1 2" key="1">
    <citation type="journal article" date="2018" name="Sci. Data">
        <title>The draft genome sequence of cork oak.</title>
        <authorList>
            <person name="Ramos A.M."/>
            <person name="Usie A."/>
            <person name="Barbosa P."/>
            <person name="Barros P.M."/>
            <person name="Capote T."/>
            <person name="Chaves I."/>
            <person name="Simoes F."/>
            <person name="Abreu I."/>
            <person name="Carrasquinho I."/>
            <person name="Faro C."/>
            <person name="Guimaraes J.B."/>
            <person name="Mendonca D."/>
            <person name="Nobrega F."/>
            <person name="Rodrigues L."/>
            <person name="Saibo N.J.M."/>
            <person name="Varela M.C."/>
            <person name="Egas C."/>
            <person name="Matos J."/>
            <person name="Miguel C.M."/>
            <person name="Oliveira M.M."/>
            <person name="Ricardo C.P."/>
            <person name="Goncalves S."/>
        </authorList>
    </citation>
    <scope>NUCLEOTIDE SEQUENCE [LARGE SCALE GENOMIC DNA]</scope>
    <source>
        <strain evidence="2">cv. HL8</strain>
    </source>
</reference>